<dbReference type="PROSITE" id="PS51257">
    <property type="entry name" value="PROKAR_LIPOPROTEIN"/>
    <property type="match status" value="1"/>
</dbReference>
<dbReference type="RefSeq" id="WP_153470795.1">
    <property type="nucleotide sequence ID" value="NZ_WBOF01000005.1"/>
</dbReference>
<name>A0A6N7L4L0_9ACTN</name>
<keyword evidence="4" id="KW-1185">Reference proteome</keyword>
<protein>
    <recommendedName>
        <fullName evidence="5">Murein L,D-transpeptidase</fullName>
    </recommendedName>
</protein>
<comment type="caution">
    <text evidence="3">The sequence shown here is derived from an EMBL/GenBank/DDBJ whole genome shotgun (WGS) entry which is preliminary data.</text>
</comment>
<accession>A0A6N7L4L0</accession>
<feature type="region of interest" description="Disordered" evidence="1">
    <location>
        <begin position="19"/>
        <end position="73"/>
    </location>
</feature>
<feature type="compositionally biased region" description="Pro residues" evidence="1">
    <location>
        <begin position="30"/>
        <end position="43"/>
    </location>
</feature>
<dbReference type="Proteomes" id="UP000450000">
    <property type="component" value="Unassembled WGS sequence"/>
</dbReference>
<feature type="chain" id="PRO_5038381952" description="Murein L,D-transpeptidase" evidence="2">
    <location>
        <begin position="19"/>
        <end position="73"/>
    </location>
</feature>
<evidence type="ECO:0008006" key="5">
    <source>
        <dbReference type="Google" id="ProtNLM"/>
    </source>
</evidence>
<organism evidence="3 4">
    <name type="scientific">Streptomyces kaniharaensis</name>
    <dbReference type="NCBI Taxonomy" id="212423"/>
    <lineage>
        <taxon>Bacteria</taxon>
        <taxon>Bacillati</taxon>
        <taxon>Actinomycetota</taxon>
        <taxon>Actinomycetes</taxon>
        <taxon>Kitasatosporales</taxon>
        <taxon>Streptomycetaceae</taxon>
        <taxon>Streptomyces</taxon>
    </lineage>
</organism>
<dbReference type="EMBL" id="WBOF01000005">
    <property type="protein sequence ID" value="MQS17588.1"/>
    <property type="molecule type" value="Genomic_DNA"/>
</dbReference>
<dbReference type="AlphaFoldDB" id="A0A6N7L4L0"/>
<evidence type="ECO:0000256" key="1">
    <source>
        <dbReference type="SAM" id="MobiDB-lite"/>
    </source>
</evidence>
<evidence type="ECO:0000313" key="3">
    <source>
        <dbReference type="EMBL" id="MQS17588.1"/>
    </source>
</evidence>
<gene>
    <name evidence="3" type="ORF">F7Q99_36735</name>
</gene>
<evidence type="ECO:0000313" key="4">
    <source>
        <dbReference type="Proteomes" id="UP000450000"/>
    </source>
</evidence>
<feature type="compositionally biased region" description="Polar residues" evidence="1">
    <location>
        <begin position="63"/>
        <end position="73"/>
    </location>
</feature>
<keyword evidence="2" id="KW-0732">Signal</keyword>
<proteinExistence type="predicted"/>
<reference evidence="3 4" key="1">
    <citation type="submission" date="2019-09" db="EMBL/GenBank/DDBJ databases">
        <title>Genome Sequences of Streptomyces kaniharaensis ATCC 21070.</title>
        <authorList>
            <person name="Zhu W."/>
            <person name="De Crecy-Lagard V."/>
            <person name="Richards N.G."/>
        </authorList>
    </citation>
    <scope>NUCLEOTIDE SEQUENCE [LARGE SCALE GENOMIC DNA]</scope>
    <source>
        <strain evidence="3 4">SF-557</strain>
    </source>
</reference>
<feature type="signal peptide" evidence="2">
    <location>
        <begin position="1"/>
        <end position="18"/>
    </location>
</feature>
<sequence>MKRLALMLAGTVLAGAVATGCGPATYRPANPAPVPHRPSPPPSATGTGVNLSKTPAPPAGQAKPSTPARNGGR</sequence>
<evidence type="ECO:0000256" key="2">
    <source>
        <dbReference type="SAM" id="SignalP"/>
    </source>
</evidence>